<accession>A0AAT9UPL1</accession>
<proteinExistence type="predicted"/>
<evidence type="ECO:0000313" key="1">
    <source>
        <dbReference type="EMBL" id="WHV01124.1"/>
    </source>
</evidence>
<name>A0AAT9UPL1_9POXV</name>
<reference evidence="1" key="1">
    <citation type="submission" date="2023-04" db="EMBL/GenBank/DDBJ databases">
        <title>Genomic characterization of avipoxvirus isolates from Andean condor (Vultur gryphus).</title>
        <authorList>
            <person name="Butt S.L."/>
            <person name="Do Nascimento G.M."/>
            <person name="Tripathy D.N."/>
            <person name="Diel D.G."/>
        </authorList>
    </citation>
    <scope>NUCLEOTIDE SEQUENCE</scope>
    <source>
        <strain evidence="1">CDPV99</strain>
    </source>
</reference>
<gene>
    <name evidence="1" type="ORF">CDPV99-008</name>
</gene>
<sequence length="189" mass="21964">MGNNIQLQPITDGIIRLSGAINDQNTLLVNIFDVLDYDGKKLMIDSISKSILENEDFEPYLFIKSLQDLGKLDSELSERLDKNISIINEYHRKSGSTRPEVLVNIDKIQDSVNAKLAVLNEISDILEKENYINKIIYKFVYTGSFENYMLLRYIYYNYSQVECKLWHKVQNILEDTVAKRKLYISSHEA</sequence>
<organism evidence="1">
    <name type="scientific">Condorpox virus</name>
    <dbReference type="NCBI Taxonomy" id="3049970"/>
    <lineage>
        <taxon>Viruses</taxon>
        <taxon>Varidnaviria</taxon>
        <taxon>Bamfordvirae</taxon>
        <taxon>Nucleocytoviricota</taxon>
        <taxon>Pokkesviricetes</taxon>
        <taxon>Chitovirales</taxon>
        <taxon>Poxviridae</taxon>
        <taxon>Chordopoxvirinae</taxon>
        <taxon>Avipoxvirus</taxon>
    </lineage>
</organism>
<dbReference type="EMBL" id="OQ865376">
    <property type="protein sequence ID" value="WHV01124.1"/>
    <property type="molecule type" value="Genomic_DNA"/>
</dbReference>
<protein>
    <submittedName>
        <fullName evidence="1">Uncharacterized protein</fullName>
    </submittedName>
</protein>